<dbReference type="AlphaFoldDB" id="A0A840VJN7"/>
<gene>
    <name evidence="1" type="ORF">HNP71_000707</name>
</gene>
<reference evidence="1 2" key="1">
    <citation type="submission" date="2020-08" db="EMBL/GenBank/DDBJ databases">
        <title>Genomic Encyclopedia of Type Strains, Phase IV (KMG-IV): sequencing the most valuable type-strain genomes for metagenomic binning, comparative biology and taxonomic classification.</title>
        <authorList>
            <person name="Goeker M."/>
        </authorList>
    </citation>
    <scope>NUCLEOTIDE SEQUENCE [LARGE SCALE GENOMIC DNA]</scope>
    <source>
        <strain evidence="1 2">DSM 27026</strain>
    </source>
</reference>
<name>A0A840VJN7_9PROT</name>
<sequence>MRQIECGNPRYGGFVDCKSARLKRYKRHDTYLAQPRIVRIIFVTSDQNFEKRTIFGRRLGGVFVLVLGFSRIKPALASFTAEGW</sequence>
<comment type="caution">
    <text evidence="1">The sequence shown here is derived from an EMBL/GenBank/DDBJ whole genome shotgun (WGS) entry which is preliminary data.</text>
</comment>
<dbReference type="EMBL" id="JACHFJ010000002">
    <property type="protein sequence ID" value="MBB5372469.1"/>
    <property type="molecule type" value="Genomic_DNA"/>
</dbReference>
<proteinExistence type="predicted"/>
<dbReference type="RefSeq" id="WP_183265492.1">
    <property type="nucleotide sequence ID" value="NZ_JACHFJ010000002.1"/>
</dbReference>
<evidence type="ECO:0000313" key="1">
    <source>
        <dbReference type="EMBL" id="MBB5372469.1"/>
    </source>
</evidence>
<keyword evidence="2" id="KW-1185">Reference proteome</keyword>
<accession>A0A840VJN7</accession>
<organism evidence="1 2">
    <name type="scientific">Acidocella aromatica</name>
    <dbReference type="NCBI Taxonomy" id="1303579"/>
    <lineage>
        <taxon>Bacteria</taxon>
        <taxon>Pseudomonadati</taxon>
        <taxon>Pseudomonadota</taxon>
        <taxon>Alphaproteobacteria</taxon>
        <taxon>Acetobacterales</taxon>
        <taxon>Acidocellaceae</taxon>
        <taxon>Acidocella</taxon>
    </lineage>
</organism>
<evidence type="ECO:0000313" key="2">
    <source>
        <dbReference type="Proteomes" id="UP000553706"/>
    </source>
</evidence>
<dbReference type="Proteomes" id="UP000553706">
    <property type="component" value="Unassembled WGS sequence"/>
</dbReference>
<protein>
    <submittedName>
        <fullName evidence="1">Uncharacterized protein</fullName>
    </submittedName>
</protein>